<proteinExistence type="predicted"/>
<gene>
    <name evidence="2" type="ORF">SARC_10774</name>
</gene>
<dbReference type="Proteomes" id="UP000054560">
    <property type="component" value="Unassembled WGS sequence"/>
</dbReference>
<feature type="region of interest" description="Disordered" evidence="1">
    <location>
        <begin position="1"/>
        <end position="29"/>
    </location>
</feature>
<sequence length="132" mass="14305">MDQNEGSRDEAAALPTTGFSQGSGVNSALEISAVNTPPHDNIKPKGSCSNSKEGFLHKESLHHARSTTGQLLQRLSGTASSRDSTSSGGGKGFIDLNEQVPYWEDSRFIVLRMIRLMLVECWTGKKQKGNLN</sequence>
<feature type="compositionally biased region" description="Polar residues" evidence="1">
    <location>
        <begin position="17"/>
        <end position="26"/>
    </location>
</feature>
<name>A0A0L0FIZ0_9EUKA</name>
<evidence type="ECO:0000313" key="2">
    <source>
        <dbReference type="EMBL" id="KNC76744.1"/>
    </source>
</evidence>
<feature type="region of interest" description="Disordered" evidence="1">
    <location>
        <begin position="34"/>
        <end position="53"/>
    </location>
</feature>
<reference evidence="2 3" key="1">
    <citation type="submission" date="2011-02" db="EMBL/GenBank/DDBJ databases">
        <title>The Genome Sequence of Sphaeroforma arctica JP610.</title>
        <authorList>
            <consortium name="The Broad Institute Genome Sequencing Platform"/>
            <person name="Russ C."/>
            <person name="Cuomo C."/>
            <person name="Young S.K."/>
            <person name="Zeng Q."/>
            <person name="Gargeya S."/>
            <person name="Alvarado L."/>
            <person name="Berlin A."/>
            <person name="Chapman S.B."/>
            <person name="Chen Z."/>
            <person name="Freedman E."/>
            <person name="Gellesch M."/>
            <person name="Goldberg J."/>
            <person name="Griggs A."/>
            <person name="Gujja S."/>
            <person name="Heilman E."/>
            <person name="Heiman D."/>
            <person name="Howarth C."/>
            <person name="Mehta T."/>
            <person name="Neiman D."/>
            <person name="Pearson M."/>
            <person name="Roberts A."/>
            <person name="Saif S."/>
            <person name="Shea T."/>
            <person name="Shenoy N."/>
            <person name="Sisk P."/>
            <person name="Stolte C."/>
            <person name="Sykes S."/>
            <person name="White J."/>
            <person name="Yandava C."/>
            <person name="Burger G."/>
            <person name="Gray M.W."/>
            <person name="Holland P.W.H."/>
            <person name="King N."/>
            <person name="Lang F.B.F."/>
            <person name="Roger A.J."/>
            <person name="Ruiz-Trillo I."/>
            <person name="Haas B."/>
            <person name="Nusbaum C."/>
            <person name="Birren B."/>
        </authorList>
    </citation>
    <scope>NUCLEOTIDE SEQUENCE [LARGE SCALE GENOMIC DNA]</scope>
    <source>
        <strain evidence="2 3">JP610</strain>
    </source>
</reference>
<evidence type="ECO:0000256" key="1">
    <source>
        <dbReference type="SAM" id="MobiDB-lite"/>
    </source>
</evidence>
<accession>A0A0L0FIZ0</accession>
<feature type="compositionally biased region" description="Low complexity" evidence="1">
    <location>
        <begin position="76"/>
        <end position="86"/>
    </location>
</feature>
<feature type="compositionally biased region" description="Basic and acidic residues" evidence="1">
    <location>
        <begin position="1"/>
        <end position="11"/>
    </location>
</feature>
<feature type="region of interest" description="Disordered" evidence="1">
    <location>
        <begin position="58"/>
        <end position="92"/>
    </location>
</feature>
<keyword evidence="3" id="KW-1185">Reference proteome</keyword>
<dbReference type="AlphaFoldDB" id="A0A0L0FIZ0"/>
<dbReference type="GeneID" id="25911278"/>
<dbReference type="EMBL" id="KQ242979">
    <property type="protein sequence ID" value="KNC76744.1"/>
    <property type="molecule type" value="Genomic_DNA"/>
</dbReference>
<protein>
    <submittedName>
        <fullName evidence="2">Uncharacterized protein</fullName>
    </submittedName>
</protein>
<evidence type="ECO:0000313" key="3">
    <source>
        <dbReference type="Proteomes" id="UP000054560"/>
    </source>
</evidence>
<dbReference type="RefSeq" id="XP_014150646.1">
    <property type="nucleotide sequence ID" value="XM_014295171.1"/>
</dbReference>
<feature type="compositionally biased region" description="Polar residues" evidence="1">
    <location>
        <begin position="66"/>
        <end position="75"/>
    </location>
</feature>
<organism evidence="2 3">
    <name type="scientific">Sphaeroforma arctica JP610</name>
    <dbReference type="NCBI Taxonomy" id="667725"/>
    <lineage>
        <taxon>Eukaryota</taxon>
        <taxon>Ichthyosporea</taxon>
        <taxon>Ichthyophonida</taxon>
        <taxon>Sphaeroforma</taxon>
    </lineage>
</organism>